<name>A0A830H9Y2_9CHLO</name>
<protein>
    <submittedName>
        <fullName evidence="3">Leucine rich repeat-containing protein</fullName>
    </submittedName>
</protein>
<comment type="subcellular location">
    <subcellularLocation>
        <location evidence="1">Cytoplasm</location>
        <location evidence="1">Cytoskeleton</location>
        <location evidence="1">Cilium axoneme</location>
    </subcellularLocation>
</comment>
<dbReference type="Pfam" id="PF14580">
    <property type="entry name" value="LRR_9"/>
    <property type="match status" value="1"/>
</dbReference>
<dbReference type="PANTHER" id="PTHR46759">
    <property type="entry name" value="LEUCINE-RICH REPEAT-CONTAINING PROTEIN 72"/>
    <property type="match status" value="1"/>
</dbReference>
<sequence>MSLKRTTTMSLSFDTSLLSESALTKPTLREIEGRQRDAQPVVTAAPLRELVGGGRNQKYINGCVELHLASRGIHKLGGFELLTSLEVLYVNDNHLTALTKLDNNTRVKHLFAQRNQIGTLVGSSVLHMRYLLELDLSDNRLVGLDSTLALLSKLQFLRMLELRGNPLAEEHDYRLRVIFALPSLHIFDRRIVTDVERDAAQHLLGSAAAVTAADSVGFLTRKPAPIPEEVEAHYVHMSQLAQRNVDRVAAQADRRVAHEAAQAELKSSVVSLDPYSHVRPKPHLLTHGLPPPPGWPTPKSASTSDADGTAGMPDRKTLDVYKTYRHNDPSPADATELNRYVMPDGSRVAAAPGATEAEVKPDPGAAAVEAVEAEAAALDEGGAVEEEVPGLFGYHAERFRTTRPLMAAEYVRSHSKPPPPPPAGVVLKNRGRAFISRAL</sequence>
<proteinExistence type="predicted"/>
<evidence type="ECO:0000256" key="1">
    <source>
        <dbReference type="ARBA" id="ARBA00004430"/>
    </source>
</evidence>
<comment type="caution">
    <text evidence="3">The sequence shown here is derived from an EMBL/GenBank/DDBJ whole genome shotgun (WGS) entry which is preliminary data.</text>
</comment>
<dbReference type="GO" id="GO:0005930">
    <property type="term" value="C:axoneme"/>
    <property type="evidence" value="ECO:0007669"/>
    <property type="project" value="UniProtKB-SubCell"/>
</dbReference>
<dbReference type="AlphaFoldDB" id="A0A830H9Y2"/>
<gene>
    <name evidence="3" type="ORF">PPROV_000199800</name>
</gene>
<evidence type="ECO:0000313" key="3">
    <source>
        <dbReference type="EMBL" id="GHP03243.1"/>
    </source>
</evidence>
<dbReference type="InterPro" id="IPR042655">
    <property type="entry name" value="LRC72"/>
</dbReference>
<dbReference type="OrthoDB" id="1517790at2759"/>
<organism evidence="3 4">
    <name type="scientific">Pycnococcus provasolii</name>
    <dbReference type="NCBI Taxonomy" id="41880"/>
    <lineage>
        <taxon>Eukaryota</taxon>
        <taxon>Viridiplantae</taxon>
        <taxon>Chlorophyta</taxon>
        <taxon>Pseudoscourfieldiophyceae</taxon>
        <taxon>Pseudoscourfieldiales</taxon>
        <taxon>Pycnococcaceae</taxon>
        <taxon>Pycnococcus</taxon>
    </lineage>
</organism>
<evidence type="ECO:0000256" key="2">
    <source>
        <dbReference type="SAM" id="MobiDB-lite"/>
    </source>
</evidence>
<dbReference type="InterPro" id="IPR032675">
    <property type="entry name" value="LRR_dom_sf"/>
</dbReference>
<feature type="region of interest" description="Disordered" evidence="2">
    <location>
        <begin position="283"/>
        <end position="314"/>
    </location>
</feature>
<accession>A0A830H9Y2</accession>
<evidence type="ECO:0000313" key="4">
    <source>
        <dbReference type="Proteomes" id="UP000660262"/>
    </source>
</evidence>
<keyword evidence="4" id="KW-1185">Reference proteome</keyword>
<dbReference type="EMBL" id="BNJQ01000005">
    <property type="protein sequence ID" value="GHP03243.1"/>
    <property type="molecule type" value="Genomic_DNA"/>
</dbReference>
<reference evidence="3" key="1">
    <citation type="submission" date="2020-10" db="EMBL/GenBank/DDBJ databases">
        <title>Unveiling of a novel bifunctional photoreceptor, Dualchrome1, isolated from a cosmopolitan green alga.</title>
        <authorList>
            <person name="Suzuki S."/>
            <person name="Kawachi M."/>
        </authorList>
    </citation>
    <scope>NUCLEOTIDE SEQUENCE</scope>
    <source>
        <strain evidence="3">NIES 2893</strain>
    </source>
</reference>
<dbReference type="Gene3D" id="3.80.10.10">
    <property type="entry name" value="Ribonuclease Inhibitor"/>
    <property type="match status" value="1"/>
</dbReference>
<dbReference type="PANTHER" id="PTHR46759:SF1">
    <property type="entry name" value="LEUCINE-RICH REPEAT-CONTAINING PROTEIN 72"/>
    <property type="match status" value="1"/>
</dbReference>
<dbReference type="SUPFAM" id="SSF52075">
    <property type="entry name" value="Outer arm dynein light chain 1"/>
    <property type="match status" value="1"/>
</dbReference>
<dbReference type="Proteomes" id="UP000660262">
    <property type="component" value="Unassembled WGS sequence"/>
</dbReference>